<keyword evidence="1" id="KW-0542">Nucleomorph</keyword>
<sequence length="82" mass="10138">MLIYKILLIQKCLKDLVIIFSTYNHITNKNIYYENVFLKQKKNKNYVNLKFLENFSINILYYDAFIFRLVNIRYLLVRCFKK</sequence>
<evidence type="ECO:0000313" key="1">
    <source>
        <dbReference type="EMBL" id="BAS01645.1"/>
    </source>
</evidence>
<geneLocation type="nucleomorph" evidence="1"/>
<name>A0A0H5BK90_9EUKA</name>
<organism evidence="1">
    <name type="scientific">Lotharella vacuolata</name>
    <dbReference type="NCBI Taxonomy" id="74820"/>
    <lineage>
        <taxon>Eukaryota</taxon>
        <taxon>Sar</taxon>
        <taxon>Rhizaria</taxon>
        <taxon>Cercozoa</taxon>
        <taxon>Chlorarachniophyceae</taxon>
        <taxon>Lotharella</taxon>
    </lineage>
</organism>
<dbReference type="EMBL" id="AB996601">
    <property type="protein sequence ID" value="BAS01645.1"/>
    <property type="molecule type" value="Genomic_DNA"/>
</dbReference>
<proteinExistence type="predicted"/>
<reference evidence="1" key="1">
    <citation type="journal article" date="2015" name="Genome Biol. Evol.">
        <title>Nucleomorph Genome Sequences of Two Chlorarachniophytes, Amorphochlora amoebiformis and Lotharella vacuolata.</title>
        <authorList>
            <person name="Suzuki S."/>
            <person name="Shirato S."/>
            <person name="Hirakawa Y."/>
            <person name="Ishida K."/>
        </authorList>
    </citation>
    <scope>NUCLEOTIDE SEQUENCE</scope>
    <source>
        <strain evidence="1">CCMP240</strain>
    </source>
</reference>
<dbReference type="AlphaFoldDB" id="A0A0H5BK90"/>
<accession>A0A0H5BK90</accession>
<protein>
    <submittedName>
        <fullName evidence="1">Uncharacterized protein</fullName>
    </submittedName>
</protein>